<dbReference type="InterPro" id="IPR036374">
    <property type="entry name" value="OxRdtase_Mopterin-bd_sf"/>
</dbReference>
<dbReference type="Pfam" id="PF00174">
    <property type="entry name" value="Oxidored_molyb"/>
    <property type="match status" value="1"/>
</dbReference>
<keyword evidence="8" id="KW-1185">Reference proteome</keyword>
<dbReference type="SUPFAM" id="SSF81296">
    <property type="entry name" value="E set domains"/>
    <property type="match status" value="1"/>
</dbReference>
<evidence type="ECO:0000256" key="3">
    <source>
        <dbReference type="ARBA" id="ARBA00022723"/>
    </source>
</evidence>
<feature type="domain" description="Oxidoreductase molybdopterin-binding" evidence="5">
    <location>
        <begin position="50"/>
        <end position="221"/>
    </location>
</feature>
<evidence type="ECO:0000256" key="1">
    <source>
        <dbReference type="ARBA" id="ARBA00001924"/>
    </source>
</evidence>
<dbReference type="Gene3D" id="2.60.40.650">
    <property type="match status" value="1"/>
</dbReference>
<dbReference type="PANTHER" id="PTHR19372:SF7">
    <property type="entry name" value="SULFITE OXIDASE, MITOCHONDRIAL"/>
    <property type="match status" value="1"/>
</dbReference>
<dbReference type="CDD" id="cd02110">
    <property type="entry name" value="SO_family_Moco_dimer"/>
    <property type="match status" value="1"/>
</dbReference>
<dbReference type="AlphaFoldDB" id="W4M277"/>
<evidence type="ECO:0000259" key="6">
    <source>
        <dbReference type="Pfam" id="PF03404"/>
    </source>
</evidence>
<dbReference type="InterPro" id="IPR014756">
    <property type="entry name" value="Ig_E-set"/>
</dbReference>
<keyword evidence="4" id="KW-0560">Oxidoreductase</keyword>
<dbReference type="HOGENOM" id="CLU_003827_5_5_7"/>
<dbReference type="InterPro" id="IPR005066">
    <property type="entry name" value="MoCF_OxRdtse_dimer"/>
</dbReference>
<dbReference type="GO" id="GO:0020037">
    <property type="term" value="F:heme binding"/>
    <property type="evidence" value="ECO:0007669"/>
    <property type="project" value="TreeGrafter"/>
</dbReference>
<proteinExistence type="predicted"/>
<evidence type="ECO:0000256" key="2">
    <source>
        <dbReference type="ARBA" id="ARBA00022505"/>
    </source>
</evidence>
<dbReference type="Proteomes" id="UP000019140">
    <property type="component" value="Unassembled WGS sequence"/>
</dbReference>
<reference evidence="7 8" key="1">
    <citation type="journal article" date="2014" name="Nature">
        <title>An environmental bacterial taxon with a large and distinct metabolic repertoire.</title>
        <authorList>
            <person name="Wilson M.C."/>
            <person name="Mori T."/>
            <person name="Ruckert C."/>
            <person name="Uria A.R."/>
            <person name="Helf M.J."/>
            <person name="Takada K."/>
            <person name="Gernert C."/>
            <person name="Steffens U.A."/>
            <person name="Heycke N."/>
            <person name="Schmitt S."/>
            <person name="Rinke C."/>
            <person name="Helfrich E.J."/>
            <person name="Brachmann A.O."/>
            <person name="Gurgui C."/>
            <person name="Wakimoto T."/>
            <person name="Kracht M."/>
            <person name="Crusemann M."/>
            <person name="Hentschel U."/>
            <person name="Abe I."/>
            <person name="Matsunaga S."/>
            <person name="Kalinowski J."/>
            <person name="Takeyama H."/>
            <person name="Piel J."/>
        </authorList>
    </citation>
    <scope>NUCLEOTIDE SEQUENCE [LARGE SCALE GENOMIC DNA]</scope>
    <source>
        <strain evidence="8">TSY2</strain>
    </source>
</reference>
<keyword evidence="3" id="KW-0479">Metal-binding</keyword>
<comment type="caution">
    <text evidence="7">The sequence shown here is derived from an EMBL/GenBank/DDBJ whole genome shotgun (WGS) entry which is preliminary data.</text>
</comment>
<dbReference type="InterPro" id="IPR008335">
    <property type="entry name" value="Mopterin_OxRdtase_euk"/>
</dbReference>
<keyword evidence="2" id="KW-0500">Molybdenum</keyword>
<dbReference type="InterPro" id="IPR000572">
    <property type="entry name" value="OxRdtase_Mopterin-bd_dom"/>
</dbReference>
<dbReference type="GO" id="GO:0008482">
    <property type="term" value="F:sulfite oxidase activity"/>
    <property type="evidence" value="ECO:0007669"/>
    <property type="project" value="TreeGrafter"/>
</dbReference>
<evidence type="ECO:0000313" key="8">
    <source>
        <dbReference type="Proteomes" id="UP000019140"/>
    </source>
</evidence>
<dbReference type="Gene3D" id="3.90.420.10">
    <property type="entry name" value="Oxidoreductase, molybdopterin-binding domain"/>
    <property type="match status" value="1"/>
</dbReference>
<dbReference type="GO" id="GO:0043546">
    <property type="term" value="F:molybdopterin cofactor binding"/>
    <property type="evidence" value="ECO:0007669"/>
    <property type="project" value="TreeGrafter"/>
</dbReference>
<accession>W4M277</accession>
<protein>
    <submittedName>
        <fullName evidence="7">Sulfite oxidase</fullName>
    </submittedName>
</protein>
<dbReference type="GO" id="GO:0030151">
    <property type="term" value="F:molybdenum ion binding"/>
    <property type="evidence" value="ECO:0007669"/>
    <property type="project" value="InterPro"/>
</dbReference>
<gene>
    <name evidence="7" type="ORF">ETSY2_30925</name>
</gene>
<comment type="cofactor">
    <cofactor evidence="1">
        <name>Mo-molybdopterin</name>
        <dbReference type="ChEBI" id="CHEBI:71302"/>
    </cofactor>
</comment>
<dbReference type="PRINTS" id="PR00407">
    <property type="entry name" value="EUMOPTERIN"/>
</dbReference>
<dbReference type="EMBL" id="AZHX01001316">
    <property type="protein sequence ID" value="ETX04071.1"/>
    <property type="molecule type" value="Genomic_DNA"/>
</dbReference>
<organism evidence="7 8">
    <name type="scientific">Candidatus Entotheonella gemina</name>
    <dbReference type="NCBI Taxonomy" id="1429439"/>
    <lineage>
        <taxon>Bacteria</taxon>
        <taxon>Pseudomonadati</taxon>
        <taxon>Nitrospinota/Tectimicrobiota group</taxon>
        <taxon>Candidatus Tectimicrobiota</taxon>
        <taxon>Candidatus Entotheonellia</taxon>
        <taxon>Candidatus Entotheonellales</taxon>
        <taxon>Candidatus Entotheonellaceae</taxon>
        <taxon>Candidatus Entotheonella</taxon>
    </lineage>
</organism>
<evidence type="ECO:0000313" key="7">
    <source>
        <dbReference type="EMBL" id="ETX04071.1"/>
    </source>
</evidence>
<dbReference type="PANTHER" id="PTHR19372">
    <property type="entry name" value="SULFITE REDUCTASE"/>
    <property type="match status" value="1"/>
</dbReference>
<dbReference type="GO" id="GO:0006790">
    <property type="term" value="P:sulfur compound metabolic process"/>
    <property type="evidence" value="ECO:0007669"/>
    <property type="project" value="TreeGrafter"/>
</dbReference>
<evidence type="ECO:0000259" key="5">
    <source>
        <dbReference type="Pfam" id="PF00174"/>
    </source>
</evidence>
<evidence type="ECO:0000256" key="4">
    <source>
        <dbReference type="ARBA" id="ARBA00023002"/>
    </source>
</evidence>
<feature type="domain" description="Moybdenum cofactor oxidoreductase dimerisation" evidence="6">
    <location>
        <begin position="266"/>
        <end position="360"/>
    </location>
</feature>
<dbReference type="SUPFAM" id="SSF56524">
    <property type="entry name" value="Oxidoreductase molybdopterin-binding domain"/>
    <property type="match status" value="1"/>
</dbReference>
<dbReference type="Pfam" id="PF03404">
    <property type="entry name" value="Mo-co_dimer"/>
    <property type="match status" value="1"/>
</dbReference>
<sequence>MTKPSMAGKHVEDGRYEQEEVQLAGRNRGTLLESLAYPITPTGMHYLLVHFDVPMAEPETWQLAITGLVSTPLTLSLDDLRQRPAVTTAVTLECAGNGRSLLHPRYVTQPWFHEAVSTARWTGIPLAPLLREAGLDDTCAELVFTGRDEGIQGGEVQFYQRSLSVAEAMDDGVLLAYEMNGEPLQPQHGFPLRLVVPGWYGMTSVKWLTKIEAVAEPFQGYQMVSSYRYSKGPDDPGEPVSHIRVRALMVPPGIPDFFSRARRLQPGLVTLQGRAWAGRVGIARVEVSVDGGSTWREAELEAPESPYSWTGWHCAWNAEPGTHTLCVRATDCAGNQQPMEPFWTRQGMGNNMVHRVGVQVE</sequence>
<name>W4M277_9BACT</name>